<keyword evidence="2" id="KW-1185">Reference proteome</keyword>
<dbReference type="Proteomes" id="UP000037069">
    <property type="component" value="Unassembled WGS sequence"/>
</dbReference>
<organism evidence="1 2">
    <name type="scientific">Lucilia cuprina</name>
    <name type="common">Green bottle fly</name>
    <name type="synonym">Australian sheep blowfly</name>
    <dbReference type="NCBI Taxonomy" id="7375"/>
    <lineage>
        <taxon>Eukaryota</taxon>
        <taxon>Metazoa</taxon>
        <taxon>Ecdysozoa</taxon>
        <taxon>Arthropoda</taxon>
        <taxon>Hexapoda</taxon>
        <taxon>Insecta</taxon>
        <taxon>Pterygota</taxon>
        <taxon>Neoptera</taxon>
        <taxon>Endopterygota</taxon>
        <taxon>Diptera</taxon>
        <taxon>Brachycera</taxon>
        <taxon>Muscomorpha</taxon>
        <taxon>Oestroidea</taxon>
        <taxon>Calliphoridae</taxon>
        <taxon>Luciliinae</taxon>
        <taxon>Lucilia</taxon>
    </lineage>
</organism>
<comment type="caution">
    <text evidence="1">The sequence shown here is derived from an EMBL/GenBank/DDBJ whole genome shotgun (WGS) entry which is preliminary data.</text>
</comment>
<proteinExistence type="predicted"/>
<gene>
    <name evidence="1" type="ORF">FF38_00076</name>
</gene>
<evidence type="ECO:0000313" key="1">
    <source>
        <dbReference type="EMBL" id="KNC24555.1"/>
    </source>
</evidence>
<protein>
    <submittedName>
        <fullName evidence="1">Uncharacterized protein</fullName>
    </submittedName>
</protein>
<dbReference type="AlphaFoldDB" id="A0A0L0BX15"/>
<dbReference type="EMBL" id="JRES01001211">
    <property type="protein sequence ID" value="KNC24555.1"/>
    <property type="molecule type" value="Genomic_DNA"/>
</dbReference>
<accession>A0A0L0BX15</accession>
<sequence length="152" mass="16977">MYTYVYGFSLYINKYFITFSLTAIFCTFHKNSQIPITTAIAMPPIKTTNRPPTDSMAPLFHNASPQTYCNIGVSSKKANPPFPRITLSMPSLLLAIFYGTFHLRGGDEGSQLGNIGLRHQQGEYPPECNISSETHLPKTLKPMDIISKATKR</sequence>
<evidence type="ECO:0000313" key="2">
    <source>
        <dbReference type="Proteomes" id="UP000037069"/>
    </source>
</evidence>
<reference evidence="1 2" key="1">
    <citation type="journal article" date="2015" name="Nat. Commun.">
        <title>Lucilia cuprina genome unlocks parasitic fly biology to underpin future interventions.</title>
        <authorList>
            <person name="Anstead C.A."/>
            <person name="Korhonen P.K."/>
            <person name="Young N.D."/>
            <person name="Hall R.S."/>
            <person name="Jex A.R."/>
            <person name="Murali S.C."/>
            <person name="Hughes D.S."/>
            <person name="Lee S.F."/>
            <person name="Perry T."/>
            <person name="Stroehlein A.J."/>
            <person name="Ansell B.R."/>
            <person name="Breugelmans B."/>
            <person name="Hofmann A."/>
            <person name="Qu J."/>
            <person name="Dugan S."/>
            <person name="Lee S.L."/>
            <person name="Chao H."/>
            <person name="Dinh H."/>
            <person name="Han Y."/>
            <person name="Doddapaneni H.V."/>
            <person name="Worley K.C."/>
            <person name="Muzny D.M."/>
            <person name="Ioannidis P."/>
            <person name="Waterhouse R.M."/>
            <person name="Zdobnov E.M."/>
            <person name="James P.J."/>
            <person name="Bagnall N.H."/>
            <person name="Kotze A.C."/>
            <person name="Gibbs R.A."/>
            <person name="Richards S."/>
            <person name="Batterham P."/>
            <person name="Gasser R.B."/>
        </authorList>
    </citation>
    <scope>NUCLEOTIDE SEQUENCE [LARGE SCALE GENOMIC DNA]</scope>
    <source>
        <strain evidence="1 2">LS</strain>
        <tissue evidence="1">Full body</tissue>
    </source>
</reference>
<name>A0A0L0BX15_LUCCU</name>